<keyword evidence="1" id="KW-1133">Transmembrane helix</keyword>
<dbReference type="RefSeq" id="WP_147664358.1">
    <property type="nucleotide sequence ID" value="NZ_CP042905.2"/>
</dbReference>
<dbReference type="Pfam" id="PF17957">
    <property type="entry name" value="Big_7"/>
    <property type="match status" value="1"/>
</dbReference>
<dbReference type="Gene3D" id="2.60.40.10">
    <property type="entry name" value="Immunoglobulins"/>
    <property type="match status" value="1"/>
</dbReference>
<keyword evidence="3" id="KW-1185">Reference proteome</keyword>
<accession>A0A5B9DEC4</accession>
<dbReference type="GeneID" id="41331270"/>
<evidence type="ECO:0000313" key="2">
    <source>
        <dbReference type="EMBL" id="QEE17464.1"/>
    </source>
</evidence>
<keyword evidence="1" id="KW-0472">Membrane</keyword>
<sequence>MSKNKNRIVIFILFSVLVINSTCVITVNSMNHMTIDTKGDSLPKAAVNANINAWIIVAGDRESDHALYYAIENGCDEVYDILVGLGYAESKIYYLAEDWDGSLPAKASDTSEKGNIQYAIETWAADKVNSVLGLGIFLFDHGGTNVMGLPGPNLYDTELNSYLNTLEADTGMTRSVIVYEACHSGSFIDPVSKDNRIVICATDSVHSSYANSMGTSAVFTEAFWSSISVGYSLGEAFENAKANVVAAGYIDSQKPWIDDNHDEIGHEVDYWGHLPNGGDGNDALNLHINPPMLVAPWIYMDMIPLPQYIDPDTSTVNISIRVGNNNSRIEHVRVQVIPPGWQPPVPVVDPYDPFDPEIYYFPTLPASYNVLLARDTVSDDGEHGDYIATIRPDALMKLFGTAEGDYRLLFEAKTEDHVVTPIVSSSLTINEDGEAPDDLIPPTITIINPVNDAIYNGTIDVTARGNDDQALDKIQLLIDGKLLNETTMPSYLPYPEAAFGLDTSKYTNEVHNITAIAYDEAGNKEQTSVFVNFKNSVILNFNYSPYLIGAGIGVVISVLGSLIFRRKKK</sequence>
<reference evidence="2 3" key="1">
    <citation type="journal article" date="2020" name="Nature">
        <title>Isolation of an archaeon at the prokaryote-eukaryote interface.</title>
        <authorList>
            <person name="Imachi H."/>
            <person name="Nobu M.K."/>
            <person name="Nakahara N."/>
            <person name="Morono Y."/>
            <person name="Ogawara M."/>
            <person name="Takaki Y."/>
            <person name="Takano Y."/>
            <person name="Uematsu K."/>
            <person name="Ikuta T."/>
            <person name="Ito M."/>
            <person name="Matsui Y."/>
            <person name="Miyazaki M."/>
            <person name="Murata K."/>
            <person name="Saito Y."/>
            <person name="Sakai S."/>
            <person name="Song C."/>
            <person name="Tasumi E."/>
            <person name="Yamanaka Y."/>
            <person name="Yamaguchi T."/>
            <person name="Kamagata Y."/>
            <person name="Tamaki H."/>
            <person name="Takai K."/>
        </authorList>
    </citation>
    <scope>NUCLEOTIDE SEQUENCE [LARGE SCALE GENOMIC DNA]</scope>
    <source>
        <strain evidence="2 3">MK-D1</strain>
    </source>
</reference>
<organism evidence="2 3">
    <name type="scientific">Promethearchaeum syntrophicum</name>
    <dbReference type="NCBI Taxonomy" id="2594042"/>
    <lineage>
        <taxon>Archaea</taxon>
        <taxon>Promethearchaeati</taxon>
        <taxon>Promethearchaeota</taxon>
        <taxon>Promethearchaeia</taxon>
        <taxon>Promethearchaeales</taxon>
        <taxon>Promethearchaeaceae</taxon>
        <taxon>Promethearchaeum</taxon>
    </lineage>
</organism>
<feature type="transmembrane region" description="Helical" evidence="1">
    <location>
        <begin position="543"/>
        <end position="564"/>
    </location>
</feature>
<evidence type="ECO:0000313" key="3">
    <source>
        <dbReference type="Proteomes" id="UP000321408"/>
    </source>
</evidence>
<reference evidence="2 3" key="2">
    <citation type="journal article" date="2024" name="Int. J. Syst. Evol. Microbiol.">
        <title>Promethearchaeum syntrophicum gen. nov., sp. nov., an anaerobic, obligately syntrophic archaeon, the first isolate of the lineage 'Asgard' archaea, and proposal of the new archaeal phylum Promethearchaeota phyl. nov. and kingdom Promethearchaeati regn. nov.</title>
        <authorList>
            <person name="Imachi H."/>
            <person name="Nobu M.K."/>
            <person name="Kato S."/>
            <person name="Takaki Y."/>
            <person name="Miyazaki M."/>
            <person name="Miyata M."/>
            <person name="Ogawara M."/>
            <person name="Saito Y."/>
            <person name="Sakai S."/>
            <person name="Tahara Y.O."/>
            <person name="Takano Y."/>
            <person name="Tasumi E."/>
            <person name="Uematsu K."/>
            <person name="Yoshimura T."/>
            <person name="Itoh T."/>
            <person name="Ohkuma M."/>
            <person name="Takai K."/>
        </authorList>
    </citation>
    <scope>NUCLEOTIDE SEQUENCE [LARGE SCALE GENOMIC DNA]</scope>
    <source>
        <strain evidence="2 3">MK-D1</strain>
    </source>
</reference>
<dbReference type="Proteomes" id="UP000321408">
    <property type="component" value="Chromosome"/>
</dbReference>
<dbReference type="Gene3D" id="3.40.50.1460">
    <property type="match status" value="1"/>
</dbReference>
<dbReference type="InterPro" id="IPR001096">
    <property type="entry name" value="Peptidase_C13"/>
</dbReference>
<dbReference type="EMBL" id="CP042905">
    <property type="protein sequence ID" value="QEE17464.1"/>
    <property type="molecule type" value="Genomic_DNA"/>
</dbReference>
<proteinExistence type="predicted"/>
<gene>
    <name evidence="2" type="ORF">DSAG12_03301</name>
</gene>
<name>A0A5B9DEC4_9ARCH</name>
<dbReference type="AlphaFoldDB" id="A0A5B9DEC4"/>
<keyword evidence="1" id="KW-0812">Transmembrane</keyword>
<evidence type="ECO:0000256" key="1">
    <source>
        <dbReference type="SAM" id="Phobius"/>
    </source>
</evidence>
<dbReference type="GO" id="GO:0006508">
    <property type="term" value="P:proteolysis"/>
    <property type="evidence" value="ECO:0007669"/>
    <property type="project" value="InterPro"/>
</dbReference>
<dbReference type="KEGG" id="psyt:DSAG12_03301"/>
<protein>
    <submittedName>
        <fullName evidence="2">C13 family peptidase</fullName>
    </submittedName>
</protein>
<dbReference type="GO" id="GO:0008233">
    <property type="term" value="F:peptidase activity"/>
    <property type="evidence" value="ECO:0007669"/>
    <property type="project" value="InterPro"/>
</dbReference>
<dbReference type="InterPro" id="IPR013783">
    <property type="entry name" value="Ig-like_fold"/>
</dbReference>
<dbReference type="Pfam" id="PF01650">
    <property type="entry name" value="Peptidase_C13"/>
    <property type="match status" value="1"/>
</dbReference>